<comment type="caution">
    <text evidence="1">The sequence shown here is derived from an EMBL/GenBank/DDBJ whole genome shotgun (WGS) entry which is preliminary data.</text>
</comment>
<evidence type="ECO:0000313" key="1">
    <source>
        <dbReference type="EMBL" id="KAK3780191.1"/>
    </source>
</evidence>
<dbReference type="Proteomes" id="UP001283361">
    <property type="component" value="Unassembled WGS sequence"/>
</dbReference>
<sequence length="80" mass="8702">METYGADNYCDSNNYNVFLLGDAWVNTPEAVRSVERVASGSLSRRGYLPCPGSRDLSVMSPGTDVVGVAERDVNSSQHIF</sequence>
<gene>
    <name evidence="1" type="ORF">RRG08_051669</name>
</gene>
<organism evidence="1 2">
    <name type="scientific">Elysia crispata</name>
    <name type="common">lettuce slug</name>
    <dbReference type="NCBI Taxonomy" id="231223"/>
    <lineage>
        <taxon>Eukaryota</taxon>
        <taxon>Metazoa</taxon>
        <taxon>Spiralia</taxon>
        <taxon>Lophotrochozoa</taxon>
        <taxon>Mollusca</taxon>
        <taxon>Gastropoda</taxon>
        <taxon>Heterobranchia</taxon>
        <taxon>Euthyneura</taxon>
        <taxon>Panpulmonata</taxon>
        <taxon>Sacoglossa</taxon>
        <taxon>Placobranchoidea</taxon>
        <taxon>Plakobranchidae</taxon>
        <taxon>Elysia</taxon>
    </lineage>
</organism>
<name>A0AAE1A4A4_9GAST</name>
<evidence type="ECO:0000313" key="2">
    <source>
        <dbReference type="Proteomes" id="UP001283361"/>
    </source>
</evidence>
<dbReference type="AlphaFoldDB" id="A0AAE1A4A4"/>
<keyword evidence="2" id="KW-1185">Reference proteome</keyword>
<reference evidence="1" key="1">
    <citation type="journal article" date="2023" name="G3 (Bethesda)">
        <title>A reference genome for the long-term kleptoplast-retaining sea slug Elysia crispata morphotype clarki.</title>
        <authorList>
            <person name="Eastman K.E."/>
            <person name="Pendleton A.L."/>
            <person name="Shaikh M.A."/>
            <person name="Suttiyut T."/>
            <person name="Ogas R."/>
            <person name="Tomko P."/>
            <person name="Gavelis G."/>
            <person name="Widhalm J.R."/>
            <person name="Wisecaver J.H."/>
        </authorList>
    </citation>
    <scope>NUCLEOTIDE SEQUENCE</scope>
    <source>
        <strain evidence="1">ECLA1</strain>
    </source>
</reference>
<dbReference type="EMBL" id="JAWDGP010002758">
    <property type="protein sequence ID" value="KAK3780191.1"/>
    <property type="molecule type" value="Genomic_DNA"/>
</dbReference>
<proteinExistence type="predicted"/>
<protein>
    <submittedName>
        <fullName evidence="1">Uncharacterized protein</fullName>
    </submittedName>
</protein>
<accession>A0AAE1A4A4</accession>